<dbReference type="PANTHER" id="PTHR47313:SF1">
    <property type="entry name" value="RIBOSOMAL RNA LARGE SUBUNIT METHYLTRANSFERASE K_L"/>
    <property type="match status" value="1"/>
</dbReference>
<evidence type="ECO:0000256" key="4">
    <source>
        <dbReference type="SAM" id="MobiDB-lite"/>
    </source>
</evidence>
<gene>
    <name evidence="6" type="ORF">HA052_01925</name>
</gene>
<accession>A0ABX0L4M9</accession>
<evidence type="ECO:0000256" key="3">
    <source>
        <dbReference type="PROSITE-ProRule" id="PRU00529"/>
    </source>
</evidence>
<comment type="caution">
    <text evidence="6">The sequence shown here is derived from an EMBL/GenBank/DDBJ whole genome shotgun (WGS) entry which is preliminary data.</text>
</comment>
<dbReference type="SMART" id="SM00981">
    <property type="entry name" value="THUMP"/>
    <property type="match status" value="1"/>
</dbReference>
<feature type="domain" description="THUMP" evidence="5">
    <location>
        <begin position="561"/>
        <end position="672"/>
    </location>
</feature>
<name>A0ABX0L4M9_9NEIS</name>
<keyword evidence="2" id="KW-0808">Transferase</keyword>
<dbReference type="Proteomes" id="UP001515641">
    <property type="component" value="Unassembled WGS sequence"/>
</dbReference>
<dbReference type="CDD" id="cd11715">
    <property type="entry name" value="THUMP_AdoMetMT"/>
    <property type="match status" value="1"/>
</dbReference>
<feature type="compositionally biased region" description="Basic and acidic residues" evidence="4">
    <location>
        <begin position="157"/>
        <end position="172"/>
    </location>
</feature>
<evidence type="ECO:0000256" key="1">
    <source>
        <dbReference type="ARBA" id="ARBA00022603"/>
    </source>
</evidence>
<feature type="compositionally biased region" description="Basic and acidic residues" evidence="4">
    <location>
        <begin position="221"/>
        <end position="233"/>
    </location>
</feature>
<dbReference type="Gene3D" id="3.40.50.150">
    <property type="entry name" value="Vaccinia Virus protein VP39"/>
    <property type="match status" value="1"/>
</dbReference>
<feature type="compositionally biased region" description="Basic residues" evidence="4">
    <location>
        <begin position="1"/>
        <end position="11"/>
    </location>
</feature>
<dbReference type="EMBL" id="JAAOMA010000002">
    <property type="protein sequence ID" value="NHR03943.1"/>
    <property type="molecule type" value="Genomic_DNA"/>
</dbReference>
<keyword evidence="7" id="KW-1185">Reference proteome</keyword>
<dbReference type="PANTHER" id="PTHR47313">
    <property type="entry name" value="RIBOSOMAL RNA LARGE SUBUNIT METHYLTRANSFERASE K/L"/>
    <property type="match status" value="1"/>
</dbReference>
<proteinExistence type="predicted"/>
<dbReference type="Pfam" id="PF22020">
    <property type="entry name" value="RlmL_1st"/>
    <property type="match status" value="1"/>
</dbReference>
<feature type="region of interest" description="Disordered" evidence="4">
    <location>
        <begin position="494"/>
        <end position="513"/>
    </location>
</feature>
<organism evidence="6 7">
    <name type="scientific">Chromobacterium fluminis</name>
    <dbReference type="NCBI Taxonomy" id="3044269"/>
    <lineage>
        <taxon>Bacteria</taxon>
        <taxon>Pseudomonadati</taxon>
        <taxon>Pseudomonadota</taxon>
        <taxon>Betaproteobacteria</taxon>
        <taxon>Neisseriales</taxon>
        <taxon>Chromobacteriaceae</taxon>
        <taxon>Chromobacterium</taxon>
    </lineage>
</organism>
<feature type="compositionally biased region" description="Basic and acidic residues" evidence="4">
    <location>
        <begin position="185"/>
        <end position="210"/>
    </location>
</feature>
<evidence type="ECO:0000256" key="2">
    <source>
        <dbReference type="ARBA" id="ARBA00022679"/>
    </source>
</evidence>
<keyword evidence="1 6" id="KW-0489">Methyltransferase</keyword>
<dbReference type="InterPro" id="IPR029063">
    <property type="entry name" value="SAM-dependent_MTases_sf"/>
</dbReference>
<dbReference type="InterPro" id="IPR054170">
    <property type="entry name" value="RlmL_1st"/>
</dbReference>
<protein>
    <submittedName>
        <fullName evidence="6">RNA methyltransferase</fullName>
    </submittedName>
</protein>
<evidence type="ECO:0000313" key="7">
    <source>
        <dbReference type="Proteomes" id="UP001515641"/>
    </source>
</evidence>
<evidence type="ECO:0000259" key="5">
    <source>
        <dbReference type="PROSITE" id="PS51165"/>
    </source>
</evidence>
<dbReference type="GO" id="GO:0008168">
    <property type="term" value="F:methyltransferase activity"/>
    <property type="evidence" value="ECO:0007669"/>
    <property type="project" value="UniProtKB-KW"/>
</dbReference>
<feature type="region of interest" description="Disordered" evidence="4">
    <location>
        <begin position="1"/>
        <end position="488"/>
    </location>
</feature>
<dbReference type="Pfam" id="PF01170">
    <property type="entry name" value="UPF0020"/>
    <property type="match status" value="1"/>
</dbReference>
<dbReference type="InterPro" id="IPR000241">
    <property type="entry name" value="RlmKL-like_Mtase"/>
</dbReference>
<dbReference type="PROSITE" id="PS51165">
    <property type="entry name" value="THUMP"/>
    <property type="match status" value="1"/>
</dbReference>
<keyword evidence="3" id="KW-0694">RNA-binding</keyword>
<feature type="compositionally biased region" description="Basic and acidic residues" evidence="4">
    <location>
        <begin position="92"/>
        <end position="130"/>
    </location>
</feature>
<evidence type="ECO:0000313" key="6">
    <source>
        <dbReference type="EMBL" id="NHR03943.1"/>
    </source>
</evidence>
<sequence length="915" mass="104335">MSSFRSRQRANMRRDFNSRDNEASSPAGGDSPAGKSPVIQKKAPSADASPRAPYSGPRPGNAKPNWQDRGPGQGQAPRDGGKRGPYQGRDQQAGRDKPYGNERRPQGQQRFERNEGQDNFKQDRFNKERGNNWQPRSFARDGEERPQGSGPKKPFHHREDREPRDYSRDRGPSGRKPLNAAADVEQERKPYSRDRGPSGRKPLHLERDGEQGAPQGKPRWQQRDGERHVDQPRKPFNPSADREQRFRRDDAEQSPRKPWQQNEPAERGEGGPRKLFGKQANRDHSFRRDDAEQAPRKPWQERQHGERHDNAPRKPWQERQHGDRRDDAPRKPWQERQHDERHDEAQRKPFTPSAERENRFRRDDAEQAPRKPWQQNEPAERDEGGPRKLFGKSAERDNRSRRDDAEQAPRQDRPQGEPAERSEGGTRKLFSKPSYRDNDVRRDDAERAPRQWQQEERPRHERREGETRQQFGKPGAGSLKPLGDQHRVETRGEHRYADAPRHTPSERQAPSLTQVRDSVLSLFAPCPRGLEAILADELRGLGARDIAAADGGVAFAGDRDLLMAANLHSRTASRVLLQLAQGGYRNEQDIYRLAMNVDWPRWFDVSNSIKLKTDAIRCHFKSLDFISLKVKDAICDRFRQAQLGRPNVDTRHPDVRVHVFLTEDSATIYLDTSGEPLFKRGWRQETGDAPLRENLAAGILMLTGYNGSQPLLDPMCGSGTFLVEAADIALNRAPGRQRKFAFQKLRGFDSASWEKLLLDAQHAEKPLVKLAINGSDRDQAIINVAKDNLERAGLSGLVELKAMDVLDARPNGENGILVANPPYGVRMDELDQLAEWYPLLGDWLKAHFAGWHANLFSGDLRLAKLIHLSPKRRTPLYNGSLQCRLFVINMVEGSARKEKPGEQAETIEQDDHAAE</sequence>
<feature type="compositionally biased region" description="Basic and acidic residues" evidence="4">
    <location>
        <begin position="434"/>
        <end position="467"/>
    </location>
</feature>
<dbReference type="InterPro" id="IPR004114">
    <property type="entry name" value="THUMP_dom"/>
</dbReference>
<reference evidence="6 7" key="1">
    <citation type="submission" date="2020-03" db="EMBL/GenBank/DDBJ databases">
        <title>Draft genome sequence of environmentally isolated cultures.</title>
        <authorList>
            <person name="Wilson H.S."/>
            <person name="De Leon M.E."/>
        </authorList>
    </citation>
    <scope>NUCLEOTIDE SEQUENCE [LARGE SCALE GENOMIC DNA]</scope>
    <source>
        <strain evidence="6 7">HSC-31F16</strain>
    </source>
</reference>
<feature type="region of interest" description="Disordered" evidence="4">
    <location>
        <begin position="896"/>
        <end position="915"/>
    </location>
</feature>
<feature type="compositionally biased region" description="Basic and acidic residues" evidence="4">
    <location>
        <begin position="240"/>
        <end position="255"/>
    </location>
</feature>
<dbReference type="SUPFAM" id="SSF53335">
    <property type="entry name" value="S-adenosyl-L-methionine-dependent methyltransferases"/>
    <property type="match status" value="1"/>
</dbReference>
<feature type="compositionally biased region" description="Basic and acidic residues" evidence="4">
    <location>
        <begin position="494"/>
        <end position="505"/>
    </location>
</feature>
<feature type="compositionally biased region" description="Basic and acidic residues" evidence="4">
    <location>
        <begin position="12"/>
        <end position="22"/>
    </location>
</feature>
<feature type="compositionally biased region" description="Basic and acidic residues" evidence="4">
    <location>
        <begin position="280"/>
        <end position="347"/>
    </location>
</feature>
<dbReference type="PROSITE" id="PS00092">
    <property type="entry name" value="N6_MTASE"/>
    <property type="match status" value="1"/>
</dbReference>
<dbReference type="InterPro" id="IPR002052">
    <property type="entry name" value="DNA_methylase_N6_adenine_CS"/>
</dbReference>
<feature type="compositionally biased region" description="Basic and acidic residues" evidence="4">
    <location>
        <begin position="393"/>
        <end position="426"/>
    </location>
</feature>
<feature type="compositionally biased region" description="Basic and acidic residues" evidence="4">
    <location>
        <begin position="354"/>
        <end position="369"/>
    </location>
</feature>
<dbReference type="Pfam" id="PF02926">
    <property type="entry name" value="THUMP"/>
    <property type="match status" value="1"/>
</dbReference>
<dbReference type="Gene3D" id="3.30.2130.30">
    <property type="match status" value="1"/>
</dbReference>
<dbReference type="GO" id="GO:0032259">
    <property type="term" value="P:methylation"/>
    <property type="evidence" value="ECO:0007669"/>
    <property type="project" value="UniProtKB-KW"/>
</dbReference>
<dbReference type="RefSeq" id="WP_166450574.1">
    <property type="nucleotide sequence ID" value="NZ_JAAOMA010000002.1"/>
</dbReference>